<sequence>MSSISNSSLFADALNMPGLELLEINEQLRIFLSSENPHKIYELGKKIFLLEDKTEKDSEICFELMLEASKNKIMESYYFLGKYYFEGILPISRDLDKAYYYFNLITKNLYFNSNISSETQLQSRIERKLKKFHVKTISDKMDILEQEIENGFYQPVKSNHNHYNNGQNEKNYHRKKRTEFEKIVSYSFLYLGFICENFQDFGNAYQMFIRSANIHNYDALAAISIYRICGKGGAYHNRFQAVKLLKLCFEKCSVYACYEIAGAHLKGNCFLINECKAFNYFCKASLSKNLLSASMLGICLFVGKGIEPNEELGKDIYYLSYHLSKSYIFKSSQLYQKLFGLLRPYIKKYQKSSKYSYLTDHVHNTLFNSFCCQKFEQTNIFNKIGILFHDYTLHMGNDRGFNINVKGFLQKGPDSTRNLGFYYINHQWGYSDDEDQFFYLIKLSQKYHISGNQAFIDHILGLNFFNKKFRRYKPLKGLKYLLRSIDAGNHDSYSVLYEHINESEIALSSKEMKDKSYVFSVLKDVELYLNMSCRKNVPQEKYEALYNYLQYYYEQGFSESMYPYGRELLFSDDKTTVNKGRKIIEKAFQYGAYIPDVNDIRMDCAQIVDQYNPDRKNRTILLFLLHVGCLNGFSSCYTIFGYILHEFKYPEELIYKAFRKGGLLQDGFSRTDYAKYILSNRPHEIDKLEIAANMYLLNDEHNEHKAVVSLLKNMIN</sequence>
<dbReference type="Proteomes" id="UP000179807">
    <property type="component" value="Unassembled WGS sequence"/>
</dbReference>
<accession>A0A1J4KV56</accession>
<reference evidence="1" key="1">
    <citation type="submission" date="2016-10" db="EMBL/GenBank/DDBJ databases">
        <authorList>
            <person name="Benchimol M."/>
            <person name="Almeida L.G."/>
            <person name="Vasconcelos A.T."/>
            <person name="Perreira-Neves A."/>
            <person name="Rosa I.A."/>
            <person name="Tasca T."/>
            <person name="Bogo M.R."/>
            <person name="de Souza W."/>
        </authorList>
    </citation>
    <scope>NUCLEOTIDE SEQUENCE [LARGE SCALE GENOMIC DNA]</scope>
    <source>
        <strain evidence="1">K</strain>
    </source>
</reference>
<dbReference type="GeneID" id="94833528"/>
<evidence type="ECO:0000313" key="2">
    <source>
        <dbReference type="Proteomes" id="UP000179807"/>
    </source>
</evidence>
<dbReference type="SUPFAM" id="SSF81901">
    <property type="entry name" value="HCP-like"/>
    <property type="match status" value="2"/>
</dbReference>
<organism evidence="1 2">
    <name type="scientific">Tritrichomonas foetus</name>
    <dbReference type="NCBI Taxonomy" id="1144522"/>
    <lineage>
        <taxon>Eukaryota</taxon>
        <taxon>Metamonada</taxon>
        <taxon>Parabasalia</taxon>
        <taxon>Tritrichomonadida</taxon>
        <taxon>Tritrichomonadidae</taxon>
        <taxon>Tritrichomonas</taxon>
    </lineage>
</organism>
<gene>
    <name evidence="1" type="ORF">TRFO_16179</name>
</gene>
<dbReference type="Gene3D" id="1.25.40.10">
    <property type="entry name" value="Tetratricopeptide repeat domain"/>
    <property type="match status" value="2"/>
</dbReference>
<dbReference type="InterPro" id="IPR011990">
    <property type="entry name" value="TPR-like_helical_dom_sf"/>
</dbReference>
<name>A0A1J4KV56_9EUKA</name>
<dbReference type="Pfam" id="PF08238">
    <property type="entry name" value="Sel1"/>
    <property type="match status" value="3"/>
</dbReference>
<dbReference type="SMART" id="SM00671">
    <property type="entry name" value="SEL1"/>
    <property type="match status" value="3"/>
</dbReference>
<protein>
    <submittedName>
        <fullName evidence="1">Uncharacterized protein</fullName>
    </submittedName>
</protein>
<dbReference type="VEuPathDB" id="TrichDB:TRFO_16179"/>
<dbReference type="AlphaFoldDB" id="A0A1J4KV56"/>
<keyword evidence="2" id="KW-1185">Reference proteome</keyword>
<dbReference type="EMBL" id="MLAK01000502">
    <property type="protein sequence ID" value="OHT13628.1"/>
    <property type="molecule type" value="Genomic_DNA"/>
</dbReference>
<comment type="caution">
    <text evidence="1">The sequence shown here is derived from an EMBL/GenBank/DDBJ whole genome shotgun (WGS) entry which is preliminary data.</text>
</comment>
<proteinExistence type="predicted"/>
<evidence type="ECO:0000313" key="1">
    <source>
        <dbReference type="EMBL" id="OHT13628.1"/>
    </source>
</evidence>
<dbReference type="RefSeq" id="XP_068366764.1">
    <property type="nucleotide sequence ID" value="XM_068498824.1"/>
</dbReference>
<dbReference type="InterPro" id="IPR006597">
    <property type="entry name" value="Sel1-like"/>
</dbReference>